<keyword evidence="5 6" id="KW-0472">Membrane</keyword>
<feature type="transmembrane region" description="Helical" evidence="6">
    <location>
        <begin position="152"/>
        <end position="170"/>
    </location>
</feature>
<evidence type="ECO:0000256" key="1">
    <source>
        <dbReference type="ARBA" id="ARBA00004651"/>
    </source>
</evidence>
<comment type="caution">
    <text evidence="7">The sequence shown here is derived from an EMBL/GenBank/DDBJ whole genome shotgun (WGS) entry which is preliminary data.</text>
</comment>
<dbReference type="PANTHER" id="PTHR23513:SF11">
    <property type="entry name" value="STAPHYLOFERRIN A TRANSPORTER"/>
    <property type="match status" value="1"/>
</dbReference>
<feature type="transmembrane region" description="Helical" evidence="6">
    <location>
        <begin position="232"/>
        <end position="252"/>
    </location>
</feature>
<sequence length="435" mass="46038">MMPSTRWQLIVTYVFADAAVTVSSRILQFYATWLLLKDIASPSALTLTLIATWATTLLFLPFVGVVAERIRKSTVLLGASLLALASVIPVVGGARTLHATHANWLVVVIVIASVTSSIAVAALMPLSTPLIPEISPDADEVRSGLRLKASGFILNILFGPTLAGFMIGVFGGESALWLSAASSCLGVVASLVFHMSFSAVQPVRTRAGPAPSFFRDLRHGMQRVLGIRAERAIAAASLLANMLFVPFVFFLLPAKVLAEGGTMLNVACIELSLGAGVLGASALLIQQARRIASDHAISSVGIGMIGASIFAFGCTHHLVTWCVLGFALGVGLTTFNVTVNSKRAMAIPEGHRTGMESSLMFLCTAAAPFGIWISGVALKTLSPDAVIIYGSELFVLALLCIVFSRPLRLMLNSGDSGLPHYLQTNRELFDLQSLS</sequence>
<keyword evidence="2" id="KW-1003">Cell membrane</keyword>
<dbReference type="AlphaFoldDB" id="A0A318IMW8"/>
<feature type="transmembrane region" description="Helical" evidence="6">
    <location>
        <begin position="318"/>
        <end position="339"/>
    </location>
</feature>
<proteinExistence type="predicted"/>
<reference evidence="7 8" key="1">
    <citation type="submission" date="2018-05" db="EMBL/GenBank/DDBJ databases">
        <title>Comparative genomics of bacterial root endophytes of switchgrass collected from native prairies over two seasons.</title>
        <authorList>
            <person name="Tang Y."/>
        </authorList>
    </citation>
    <scope>NUCLEOTIDE SEQUENCE [LARGE SCALE GENOMIC DNA]</scope>
    <source>
        <strain evidence="7 8">NFIX32</strain>
    </source>
</reference>
<dbReference type="RefSeq" id="WP_072439528.1">
    <property type="nucleotide sequence ID" value="NZ_QJJY01000009.1"/>
</dbReference>
<evidence type="ECO:0000313" key="8">
    <source>
        <dbReference type="Proteomes" id="UP000247755"/>
    </source>
</evidence>
<dbReference type="Gene3D" id="1.20.1250.20">
    <property type="entry name" value="MFS general substrate transporter like domains"/>
    <property type="match status" value="1"/>
</dbReference>
<dbReference type="GO" id="GO:0005886">
    <property type="term" value="C:plasma membrane"/>
    <property type="evidence" value="ECO:0007669"/>
    <property type="project" value="UniProtKB-SubCell"/>
</dbReference>
<feature type="transmembrane region" description="Helical" evidence="6">
    <location>
        <begin position="176"/>
        <end position="197"/>
    </location>
</feature>
<gene>
    <name evidence="7" type="ORF">NA66_10095</name>
</gene>
<protein>
    <submittedName>
        <fullName evidence="7">MFS transporter</fullName>
    </submittedName>
</protein>
<organism evidence="7 8">
    <name type="scientific">Burkholderia pyrrocinia</name>
    <name type="common">Pseudomonas pyrrocinia</name>
    <dbReference type="NCBI Taxonomy" id="60550"/>
    <lineage>
        <taxon>Bacteria</taxon>
        <taxon>Pseudomonadati</taxon>
        <taxon>Pseudomonadota</taxon>
        <taxon>Betaproteobacteria</taxon>
        <taxon>Burkholderiales</taxon>
        <taxon>Burkholderiaceae</taxon>
        <taxon>Burkholderia</taxon>
        <taxon>Burkholderia cepacia complex</taxon>
    </lineage>
</organism>
<evidence type="ECO:0000256" key="2">
    <source>
        <dbReference type="ARBA" id="ARBA00022475"/>
    </source>
</evidence>
<dbReference type="Proteomes" id="UP000247755">
    <property type="component" value="Unassembled WGS sequence"/>
</dbReference>
<feature type="transmembrane region" description="Helical" evidence="6">
    <location>
        <begin position="296"/>
        <end position="312"/>
    </location>
</feature>
<dbReference type="GO" id="GO:0022857">
    <property type="term" value="F:transmembrane transporter activity"/>
    <property type="evidence" value="ECO:0007669"/>
    <property type="project" value="InterPro"/>
</dbReference>
<dbReference type="PANTHER" id="PTHR23513">
    <property type="entry name" value="INTEGRAL MEMBRANE EFFLUX PROTEIN-RELATED"/>
    <property type="match status" value="1"/>
</dbReference>
<evidence type="ECO:0000256" key="6">
    <source>
        <dbReference type="SAM" id="Phobius"/>
    </source>
</evidence>
<feature type="transmembrane region" description="Helical" evidence="6">
    <location>
        <begin position="359"/>
        <end position="380"/>
    </location>
</feature>
<dbReference type="InterPro" id="IPR036259">
    <property type="entry name" value="MFS_trans_sf"/>
</dbReference>
<keyword evidence="3 6" id="KW-0812">Transmembrane</keyword>
<evidence type="ECO:0000256" key="3">
    <source>
        <dbReference type="ARBA" id="ARBA00022692"/>
    </source>
</evidence>
<feature type="transmembrane region" description="Helical" evidence="6">
    <location>
        <begin position="74"/>
        <end position="92"/>
    </location>
</feature>
<dbReference type="EMBL" id="QJJY01000009">
    <property type="protein sequence ID" value="PXX33744.1"/>
    <property type="molecule type" value="Genomic_DNA"/>
</dbReference>
<feature type="transmembrane region" description="Helical" evidence="6">
    <location>
        <begin position="386"/>
        <end position="404"/>
    </location>
</feature>
<evidence type="ECO:0000256" key="5">
    <source>
        <dbReference type="ARBA" id="ARBA00023136"/>
    </source>
</evidence>
<feature type="transmembrane region" description="Helical" evidence="6">
    <location>
        <begin position="43"/>
        <end position="67"/>
    </location>
</feature>
<name>A0A318IMW8_BURPY</name>
<dbReference type="InterPro" id="IPR011701">
    <property type="entry name" value="MFS"/>
</dbReference>
<feature type="transmembrane region" description="Helical" evidence="6">
    <location>
        <begin position="264"/>
        <end position="284"/>
    </location>
</feature>
<evidence type="ECO:0000256" key="4">
    <source>
        <dbReference type="ARBA" id="ARBA00022989"/>
    </source>
</evidence>
<dbReference type="Pfam" id="PF07690">
    <property type="entry name" value="MFS_1"/>
    <property type="match status" value="1"/>
</dbReference>
<feature type="transmembrane region" description="Helical" evidence="6">
    <location>
        <begin position="104"/>
        <end position="126"/>
    </location>
</feature>
<keyword evidence="4 6" id="KW-1133">Transmembrane helix</keyword>
<accession>A0A318IMW8</accession>
<evidence type="ECO:0000313" key="7">
    <source>
        <dbReference type="EMBL" id="PXX33744.1"/>
    </source>
</evidence>
<feature type="transmembrane region" description="Helical" evidence="6">
    <location>
        <begin position="7"/>
        <end position="31"/>
    </location>
</feature>
<dbReference type="SUPFAM" id="SSF103473">
    <property type="entry name" value="MFS general substrate transporter"/>
    <property type="match status" value="1"/>
</dbReference>
<comment type="subcellular location">
    <subcellularLocation>
        <location evidence="1">Cell membrane</location>
        <topology evidence="1">Multi-pass membrane protein</topology>
    </subcellularLocation>
</comment>